<feature type="region of interest" description="Disordered" evidence="1">
    <location>
        <begin position="1"/>
        <end position="31"/>
    </location>
</feature>
<dbReference type="KEGG" id="pno:SNOG_05558"/>
<name>Q0URQ6_PHANO</name>
<sequence>MAETDSTHTSTYEDEATNTQHGVPQPPPLPVLTNAPKAFPGCCLALSAPLIEYIHSLLPPAPALTLSIGSGFGLLEAHVLAVSQPPRLLGVEVEKSPNQYLPAANHRLVHGTRFLEPLAAEAATWLFVYPRRVGLVNEYLHEYGQGIVETIIWIGPQADWADYIQCFARWDVQIHNADETYVSPEIWHR</sequence>
<organism evidence="2 3">
    <name type="scientific">Phaeosphaeria nodorum (strain SN15 / ATCC MYA-4574 / FGSC 10173)</name>
    <name type="common">Glume blotch fungus</name>
    <name type="synonym">Parastagonospora nodorum</name>
    <dbReference type="NCBI Taxonomy" id="321614"/>
    <lineage>
        <taxon>Eukaryota</taxon>
        <taxon>Fungi</taxon>
        <taxon>Dikarya</taxon>
        <taxon>Ascomycota</taxon>
        <taxon>Pezizomycotina</taxon>
        <taxon>Dothideomycetes</taxon>
        <taxon>Pleosporomycetidae</taxon>
        <taxon>Pleosporales</taxon>
        <taxon>Pleosporineae</taxon>
        <taxon>Phaeosphaeriaceae</taxon>
        <taxon>Parastagonospora</taxon>
    </lineage>
</organism>
<reference evidence="3" key="1">
    <citation type="journal article" date="2007" name="Plant Cell">
        <title>Dothideomycete-plant interactions illuminated by genome sequencing and EST analysis of the wheat pathogen Stagonospora nodorum.</title>
        <authorList>
            <person name="Hane J.K."/>
            <person name="Lowe R.G."/>
            <person name="Solomon P.S."/>
            <person name="Tan K.C."/>
            <person name="Schoch C.L."/>
            <person name="Spatafora J.W."/>
            <person name="Crous P.W."/>
            <person name="Kodira C."/>
            <person name="Birren B.W."/>
            <person name="Galagan J.E."/>
            <person name="Torriani S.F."/>
            <person name="McDonald B.A."/>
            <person name="Oliver R.P."/>
        </authorList>
    </citation>
    <scope>NUCLEOTIDE SEQUENCE [LARGE SCALE GENOMIC DNA]</scope>
    <source>
        <strain evidence="3">SN15 / ATCC MYA-4574 / FGSC 10173</strain>
    </source>
</reference>
<evidence type="ECO:0000313" key="3">
    <source>
        <dbReference type="Proteomes" id="UP000001055"/>
    </source>
</evidence>
<gene>
    <name evidence="2" type="ORF">SNOG_05558</name>
</gene>
<dbReference type="Proteomes" id="UP000001055">
    <property type="component" value="Unassembled WGS sequence"/>
</dbReference>
<protein>
    <submittedName>
        <fullName evidence="2">Uncharacterized protein</fullName>
    </submittedName>
</protein>
<dbReference type="InParanoid" id="Q0URQ6"/>
<dbReference type="GeneID" id="5972840"/>
<dbReference type="RefSeq" id="XP_001795963.1">
    <property type="nucleotide sequence ID" value="XM_001795911.1"/>
</dbReference>
<dbReference type="AlphaFoldDB" id="Q0URQ6"/>
<dbReference type="OMA" id="PKADWDD"/>
<accession>Q0URQ6</accession>
<dbReference type="EMBL" id="CH445332">
    <property type="protein sequence ID" value="EAT86622.1"/>
    <property type="molecule type" value="Genomic_DNA"/>
</dbReference>
<evidence type="ECO:0000313" key="2">
    <source>
        <dbReference type="EMBL" id="EAT86622.1"/>
    </source>
</evidence>
<evidence type="ECO:0000256" key="1">
    <source>
        <dbReference type="SAM" id="MobiDB-lite"/>
    </source>
</evidence>
<proteinExistence type="predicted"/>
<dbReference type="VEuPathDB" id="FungiDB:JI435_055580"/>